<feature type="chain" id="PRO_5008077549" evidence="3">
    <location>
        <begin position="21"/>
        <end position="224"/>
    </location>
</feature>
<evidence type="ECO:0000256" key="2">
    <source>
        <dbReference type="SAM" id="MobiDB-lite"/>
    </source>
</evidence>
<accession>A0A177WGG6</accession>
<name>A0A177WGG6_BATDL</name>
<protein>
    <submittedName>
        <fullName evidence="4">Uncharacterized protein</fullName>
    </submittedName>
</protein>
<dbReference type="VEuPathDB" id="FungiDB:BDEG_22719"/>
<dbReference type="Proteomes" id="UP000077115">
    <property type="component" value="Unassembled WGS sequence"/>
</dbReference>
<proteinExistence type="predicted"/>
<reference evidence="4 5" key="2">
    <citation type="submission" date="2016-05" db="EMBL/GenBank/DDBJ databases">
        <title>Lineage-specific infection strategies underlie the spectrum of fungal disease in amphibians.</title>
        <authorList>
            <person name="Cuomo C.A."/>
            <person name="Farrer R.A."/>
            <person name="James T."/>
            <person name="Longcore J."/>
            <person name="Birren B."/>
        </authorList>
    </citation>
    <scope>NUCLEOTIDE SEQUENCE [LARGE SCALE GENOMIC DNA]</scope>
    <source>
        <strain evidence="4 5">JEL423</strain>
    </source>
</reference>
<organism evidence="4 5">
    <name type="scientific">Batrachochytrium dendrobatidis (strain JEL423)</name>
    <dbReference type="NCBI Taxonomy" id="403673"/>
    <lineage>
        <taxon>Eukaryota</taxon>
        <taxon>Fungi</taxon>
        <taxon>Fungi incertae sedis</taxon>
        <taxon>Chytridiomycota</taxon>
        <taxon>Chytridiomycota incertae sedis</taxon>
        <taxon>Chytridiomycetes</taxon>
        <taxon>Rhizophydiales</taxon>
        <taxon>Rhizophydiales incertae sedis</taxon>
        <taxon>Batrachochytrium</taxon>
    </lineage>
</organism>
<dbReference type="AlphaFoldDB" id="A0A177WGG6"/>
<keyword evidence="1" id="KW-0175">Coiled coil</keyword>
<sequence length="224" mass="24874">MKLSITILSSILAVCSVTVANPVDPSSTMNAEASASTTSTEASTYTMSAEVSTPTASTSGGSTGEPDYSNFPEPYNKLGRYCYPLGLHQMMLIEIAARNYARVKKVSGGIKLLIDKIDLQKKLIEELKQQAETQGQASSGWLDTAKSELETQQKVLDGFEESMKNLFEKIEDLTKKYKDSEKELKQHLGLDPSVDDEDDLQLESIPGYEECFDYFYNRPLQRLT</sequence>
<evidence type="ECO:0000313" key="4">
    <source>
        <dbReference type="EMBL" id="OAJ38815.1"/>
    </source>
</evidence>
<dbReference type="EMBL" id="DS022302">
    <property type="protein sequence ID" value="OAJ38815.1"/>
    <property type="molecule type" value="Genomic_DNA"/>
</dbReference>
<feature type="region of interest" description="Disordered" evidence="2">
    <location>
        <begin position="26"/>
        <end position="69"/>
    </location>
</feature>
<evidence type="ECO:0000256" key="1">
    <source>
        <dbReference type="SAM" id="Coils"/>
    </source>
</evidence>
<evidence type="ECO:0000256" key="3">
    <source>
        <dbReference type="SAM" id="SignalP"/>
    </source>
</evidence>
<keyword evidence="3" id="KW-0732">Signal</keyword>
<evidence type="ECO:0000313" key="5">
    <source>
        <dbReference type="Proteomes" id="UP000077115"/>
    </source>
</evidence>
<feature type="compositionally biased region" description="Low complexity" evidence="2">
    <location>
        <begin position="26"/>
        <end position="60"/>
    </location>
</feature>
<feature type="coiled-coil region" evidence="1">
    <location>
        <begin position="110"/>
        <end position="190"/>
    </location>
</feature>
<reference evidence="4 5" key="1">
    <citation type="submission" date="2006-10" db="EMBL/GenBank/DDBJ databases">
        <title>The Genome Sequence of Batrachochytrium dendrobatidis JEL423.</title>
        <authorList>
            <consortium name="The Broad Institute Genome Sequencing Platform"/>
            <person name="Birren B."/>
            <person name="Lander E."/>
            <person name="Galagan J."/>
            <person name="Cuomo C."/>
            <person name="Devon K."/>
            <person name="Jaffe D."/>
            <person name="Butler J."/>
            <person name="Alvarez P."/>
            <person name="Gnerre S."/>
            <person name="Grabherr M."/>
            <person name="Kleber M."/>
            <person name="Mauceli E."/>
            <person name="Brockman W."/>
            <person name="Young S."/>
            <person name="LaButti K."/>
            <person name="Sykes S."/>
            <person name="DeCaprio D."/>
            <person name="Crawford M."/>
            <person name="Koehrsen M."/>
            <person name="Engels R."/>
            <person name="Montgomery P."/>
            <person name="Pearson M."/>
            <person name="Howarth C."/>
            <person name="Larson L."/>
            <person name="White J."/>
            <person name="O'Leary S."/>
            <person name="Kodira C."/>
            <person name="Zeng Q."/>
            <person name="Yandava C."/>
            <person name="Alvarado L."/>
            <person name="Longcore J."/>
            <person name="James T."/>
        </authorList>
    </citation>
    <scope>NUCLEOTIDE SEQUENCE [LARGE SCALE GENOMIC DNA]</scope>
    <source>
        <strain evidence="4 5">JEL423</strain>
    </source>
</reference>
<gene>
    <name evidence="4" type="ORF">BDEG_22719</name>
</gene>
<feature type="signal peptide" evidence="3">
    <location>
        <begin position="1"/>
        <end position="20"/>
    </location>
</feature>